<dbReference type="AlphaFoldDB" id="A0A2P5D2A7"/>
<proteinExistence type="predicted"/>
<dbReference type="EMBL" id="JXTC01000304">
    <property type="protein sequence ID" value="PON67432.1"/>
    <property type="molecule type" value="Genomic_DNA"/>
</dbReference>
<gene>
    <name evidence="1" type="ORF">TorRG33x02_264730</name>
</gene>
<accession>A0A2P5D2A7</accession>
<dbReference type="InParanoid" id="A0A2P5D2A7"/>
<organism evidence="1 2">
    <name type="scientific">Trema orientale</name>
    <name type="common">Charcoal tree</name>
    <name type="synonym">Celtis orientalis</name>
    <dbReference type="NCBI Taxonomy" id="63057"/>
    <lineage>
        <taxon>Eukaryota</taxon>
        <taxon>Viridiplantae</taxon>
        <taxon>Streptophyta</taxon>
        <taxon>Embryophyta</taxon>
        <taxon>Tracheophyta</taxon>
        <taxon>Spermatophyta</taxon>
        <taxon>Magnoliopsida</taxon>
        <taxon>eudicotyledons</taxon>
        <taxon>Gunneridae</taxon>
        <taxon>Pentapetalae</taxon>
        <taxon>rosids</taxon>
        <taxon>fabids</taxon>
        <taxon>Rosales</taxon>
        <taxon>Cannabaceae</taxon>
        <taxon>Trema</taxon>
    </lineage>
</organism>
<evidence type="ECO:0000313" key="1">
    <source>
        <dbReference type="EMBL" id="PON67432.1"/>
    </source>
</evidence>
<comment type="caution">
    <text evidence="1">The sequence shown here is derived from an EMBL/GenBank/DDBJ whole genome shotgun (WGS) entry which is preliminary data.</text>
</comment>
<evidence type="ECO:0000313" key="2">
    <source>
        <dbReference type="Proteomes" id="UP000237000"/>
    </source>
</evidence>
<keyword evidence="2" id="KW-1185">Reference proteome</keyword>
<dbReference type="Proteomes" id="UP000237000">
    <property type="component" value="Unassembled WGS sequence"/>
</dbReference>
<reference evidence="2" key="1">
    <citation type="submission" date="2016-06" db="EMBL/GenBank/DDBJ databases">
        <title>Parallel loss of symbiosis genes in relatives of nitrogen-fixing non-legume Parasponia.</title>
        <authorList>
            <person name="Van Velzen R."/>
            <person name="Holmer R."/>
            <person name="Bu F."/>
            <person name="Rutten L."/>
            <person name="Van Zeijl A."/>
            <person name="Liu W."/>
            <person name="Santuari L."/>
            <person name="Cao Q."/>
            <person name="Sharma T."/>
            <person name="Shen D."/>
            <person name="Roswanjaya Y."/>
            <person name="Wardhani T."/>
            <person name="Kalhor M.S."/>
            <person name="Jansen J."/>
            <person name="Van den Hoogen J."/>
            <person name="Gungor B."/>
            <person name="Hartog M."/>
            <person name="Hontelez J."/>
            <person name="Verver J."/>
            <person name="Yang W.-C."/>
            <person name="Schijlen E."/>
            <person name="Repin R."/>
            <person name="Schilthuizen M."/>
            <person name="Schranz E."/>
            <person name="Heidstra R."/>
            <person name="Miyata K."/>
            <person name="Fedorova E."/>
            <person name="Kohlen W."/>
            <person name="Bisseling T."/>
            <person name="Smit S."/>
            <person name="Geurts R."/>
        </authorList>
    </citation>
    <scope>NUCLEOTIDE SEQUENCE [LARGE SCALE GENOMIC DNA]</scope>
    <source>
        <strain evidence="2">cv. RG33-2</strain>
    </source>
</reference>
<sequence>MCRFCKLNYPPNTEKASAGKSYDAFGTGFESYTKRTLTSLEAKFDSFAAEMRQAFAYLSSSRHSNFTPPESSVQTCSAFHVKPRSVPHHLTHFPNNFPPLTRLSDVTIKDPLAMLGTPTMASIVGNHPLHDMAANTTNHFNGTLWVITSG</sequence>
<protein>
    <submittedName>
        <fullName evidence="1">Uncharacterized protein</fullName>
    </submittedName>
</protein>
<name>A0A2P5D2A7_TREOI</name>